<dbReference type="GO" id="GO:0005886">
    <property type="term" value="C:plasma membrane"/>
    <property type="evidence" value="ECO:0007669"/>
    <property type="project" value="UniProtKB-SubCell"/>
</dbReference>
<proteinExistence type="inferred from homology"/>
<evidence type="ECO:0000313" key="10">
    <source>
        <dbReference type="Proteomes" id="UP000547209"/>
    </source>
</evidence>
<dbReference type="Pfam" id="PF00892">
    <property type="entry name" value="EamA"/>
    <property type="match status" value="2"/>
</dbReference>
<keyword evidence="5 7" id="KW-1133">Transmembrane helix</keyword>
<dbReference type="PANTHER" id="PTHR32322">
    <property type="entry name" value="INNER MEMBRANE TRANSPORTER"/>
    <property type="match status" value="1"/>
</dbReference>
<dbReference type="AlphaFoldDB" id="A0A7X0VIG6"/>
<keyword evidence="10" id="KW-1185">Reference proteome</keyword>
<accession>A0A7X0VIG6</accession>
<evidence type="ECO:0000259" key="8">
    <source>
        <dbReference type="Pfam" id="PF00892"/>
    </source>
</evidence>
<feature type="transmembrane region" description="Helical" evidence="7">
    <location>
        <begin position="238"/>
        <end position="255"/>
    </location>
</feature>
<evidence type="ECO:0000256" key="3">
    <source>
        <dbReference type="ARBA" id="ARBA00022475"/>
    </source>
</evidence>
<feature type="domain" description="EamA" evidence="8">
    <location>
        <begin position="144"/>
        <end position="277"/>
    </location>
</feature>
<evidence type="ECO:0000256" key="1">
    <source>
        <dbReference type="ARBA" id="ARBA00004651"/>
    </source>
</evidence>
<keyword evidence="3" id="KW-1003">Cell membrane</keyword>
<dbReference type="InterPro" id="IPR050638">
    <property type="entry name" value="AA-Vitamin_Transporters"/>
</dbReference>
<feature type="transmembrane region" description="Helical" evidence="7">
    <location>
        <begin position="261"/>
        <end position="277"/>
    </location>
</feature>
<evidence type="ECO:0000256" key="2">
    <source>
        <dbReference type="ARBA" id="ARBA00007362"/>
    </source>
</evidence>
<keyword evidence="4 7" id="KW-0812">Transmembrane</keyword>
<keyword evidence="6 7" id="KW-0472">Membrane</keyword>
<comment type="similarity">
    <text evidence="2">Belongs to the EamA transporter family.</text>
</comment>
<feature type="transmembrane region" description="Helical" evidence="7">
    <location>
        <begin position="171"/>
        <end position="194"/>
    </location>
</feature>
<gene>
    <name evidence="9" type="ORF">H7C19_23470</name>
</gene>
<feature type="transmembrane region" description="Helical" evidence="7">
    <location>
        <begin position="95"/>
        <end position="113"/>
    </location>
</feature>
<evidence type="ECO:0000256" key="7">
    <source>
        <dbReference type="SAM" id="Phobius"/>
    </source>
</evidence>
<feature type="transmembrane region" description="Helical" evidence="7">
    <location>
        <begin position="32"/>
        <end position="52"/>
    </location>
</feature>
<feature type="transmembrane region" description="Helical" evidence="7">
    <location>
        <begin position="122"/>
        <end position="140"/>
    </location>
</feature>
<dbReference type="EMBL" id="JACJVP010000041">
    <property type="protein sequence ID" value="MBB6673644.1"/>
    <property type="molecule type" value="Genomic_DNA"/>
</dbReference>
<dbReference type="InterPro" id="IPR037185">
    <property type="entry name" value="EmrE-like"/>
</dbReference>
<evidence type="ECO:0000313" key="9">
    <source>
        <dbReference type="EMBL" id="MBB6673644.1"/>
    </source>
</evidence>
<dbReference type="InterPro" id="IPR000620">
    <property type="entry name" value="EamA_dom"/>
</dbReference>
<dbReference type="PANTHER" id="PTHR32322:SF18">
    <property type="entry name" value="S-ADENOSYLMETHIONINE_S-ADENOSYLHOMOCYSTEINE TRANSPORTER"/>
    <property type="match status" value="1"/>
</dbReference>
<organism evidence="9 10">
    <name type="scientific">Cohnella nanjingensis</name>
    <dbReference type="NCBI Taxonomy" id="1387779"/>
    <lineage>
        <taxon>Bacteria</taxon>
        <taxon>Bacillati</taxon>
        <taxon>Bacillota</taxon>
        <taxon>Bacilli</taxon>
        <taxon>Bacillales</taxon>
        <taxon>Paenibacillaceae</taxon>
        <taxon>Cohnella</taxon>
    </lineage>
</organism>
<evidence type="ECO:0000256" key="6">
    <source>
        <dbReference type="ARBA" id="ARBA00023136"/>
    </source>
</evidence>
<dbReference type="RefSeq" id="WP_185671508.1">
    <property type="nucleotide sequence ID" value="NZ_JACJVP010000041.1"/>
</dbReference>
<dbReference type="Proteomes" id="UP000547209">
    <property type="component" value="Unassembled WGS sequence"/>
</dbReference>
<feature type="transmembrane region" description="Helical" evidence="7">
    <location>
        <begin position="146"/>
        <end position="164"/>
    </location>
</feature>
<evidence type="ECO:0000256" key="4">
    <source>
        <dbReference type="ARBA" id="ARBA00022692"/>
    </source>
</evidence>
<reference evidence="9 10" key="1">
    <citation type="submission" date="2020-08" db="EMBL/GenBank/DDBJ databases">
        <title>Cohnella phylogeny.</title>
        <authorList>
            <person name="Dunlap C."/>
        </authorList>
    </citation>
    <scope>NUCLEOTIDE SEQUENCE [LARGE SCALE GENOMIC DNA]</scope>
    <source>
        <strain evidence="9 10">DSM 28246</strain>
    </source>
</reference>
<evidence type="ECO:0000256" key="5">
    <source>
        <dbReference type="ARBA" id="ARBA00022989"/>
    </source>
</evidence>
<feature type="transmembrane region" description="Helical" evidence="7">
    <location>
        <begin position="64"/>
        <end position="89"/>
    </location>
</feature>
<dbReference type="SUPFAM" id="SSF103481">
    <property type="entry name" value="Multidrug resistance efflux transporter EmrE"/>
    <property type="match status" value="2"/>
</dbReference>
<sequence>MHPIRHGMLVLMATAMMGSSFAVGKLGLDYGSPLLLAGIRFTLAGVLMALWVGRRGLPGSATGWTKIAAVGACQTAAVMGCIFLSLRTITAGESSILTFANPLLVVLFGAWLLRTRYRASQWLGVVIGFVGVAATLGFQLQLKSGTLLGLGSAIAWAFATILVAKWGSKLNIWALTAYQMLFGGLLLLMMGVTLETPRLILTGASVGIVLYLAILGSIVQFTTWYYLLNAGDPGKTSAFLFLAPFFGVLSGWLLLREVVQWYVYAGGFLILVGIFLVKRPASGRERRTDRKLQTKAL</sequence>
<feature type="transmembrane region" description="Helical" evidence="7">
    <location>
        <begin position="200"/>
        <end position="226"/>
    </location>
</feature>
<feature type="domain" description="EamA" evidence="8">
    <location>
        <begin position="8"/>
        <end position="135"/>
    </location>
</feature>
<comment type="caution">
    <text evidence="9">The sequence shown here is derived from an EMBL/GenBank/DDBJ whole genome shotgun (WGS) entry which is preliminary data.</text>
</comment>
<name>A0A7X0VIG6_9BACL</name>
<protein>
    <submittedName>
        <fullName evidence="9">DMT family transporter</fullName>
    </submittedName>
</protein>
<comment type="subcellular location">
    <subcellularLocation>
        <location evidence="1">Cell membrane</location>
        <topology evidence="1">Multi-pass membrane protein</topology>
    </subcellularLocation>
</comment>